<organism evidence="1 2">
    <name type="scientific">Kaistia soli DSM 19436</name>
    <dbReference type="NCBI Taxonomy" id="1122133"/>
    <lineage>
        <taxon>Bacteria</taxon>
        <taxon>Pseudomonadati</taxon>
        <taxon>Pseudomonadota</taxon>
        <taxon>Alphaproteobacteria</taxon>
        <taxon>Hyphomicrobiales</taxon>
        <taxon>Kaistiaceae</taxon>
        <taxon>Kaistia</taxon>
    </lineage>
</organism>
<evidence type="ECO:0000313" key="2">
    <source>
        <dbReference type="Proteomes" id="UP000184485"/>
    </source>
</evidence>
<dbReference type="STRING" id="1122133.SAMN02745157_2994"/>
<reference evidence="1 2" key="1">
    <citation type="submission" date="2016-11" db="EMBL/GenBank/DDBJ databases">
        <authorList>
            <person name="Jaros S."/>
            <person name="Januszkiewicz K."/>
            <person name="Wedrychowicz H."/>
        </authorList>
    </citation>
    <scope>NUCLEOTIDE SEQUENCE [LARGE SCALE GENOMIC DNA]</scope>
    <source>
        <strain evidence="1 2">DSM 19436</strain>
    </source>
</reference>
<accession>A0A1M5EGR4</accession>
<gene>
    <name evidence="1" type="ORF">SAMN02745157_2994</name>
</gene>
<dbReference type="OrthoDB" id="8420581at2"/>
<dbReference type="Proteomes" id="UP000184485">
    <property type="component" value="Unassembled WGS sequence"/>
</dbReference>
<protein>
    <submittedName>
        <fullName evidence="1">Uncharacterized protein</fullName>
    </submittedName>
</protein>
<dbReference type="EMBL" id="FQUP01000002">
    <property type="protein sequence ID" value="SHF78350.1"/>
    <property type="molecule type" value="Genomic_DNA"/>
</dbReference>
<keyword evidence="2" id="KW-1185">Reference proteome</keyword>
<proteinExistence type="predicted"/>
<evidence type="ECO:0000313" key="1">
    <source>
        <dbReference type="EMBL" id="SHF78350.1"/>
    </source>
</evidence>
<name>A0A1M5EGR4_9HYPH</name>
<dbReference type="AlphaFoldDB" id="A0A1M5EGR4"/>
<dbReference type="RefSeq" id="WP_073054068.1">
    <property type="nucleotide sequence ID" value="NZ_FQUP01000002.1"/>
</dbReference>
<sequence length="67" mass="7228">MANAKPTPTKADLSAIELKMLARVARPGPYVGLDGKAVQRLIEFGLVKTRVAGYQLTDEGFALLRAE</sequence>